<evidence type="ECO:0000313" key="6">
    <source>
        <dbReference type="EMBL" id="MFC3832786.1"/>
    </source>
</evidence>
<reference evidence="7" key="1">
    <citation type="journal article" date="2019" name="Int. J. Syst. Evol. Microbiol.">
        <title>The Global Catalogue of Microorganisms (GCM) 10K type strain sequencing project: providing services to taxonomists for standard genome sequencing and annotation.</title>
        <authorList>
            <consortium name="The Broad Institute Genomics Platform"/>
            <consortium name="The Broad Institute Genome Sequencing Center for Infectious Disease"/>
            <person name="Wu L."/>
            <person name="Ma J."/>
        </authorList>
    </citation>
    <scope>NUCLEOTIDE SEQUENCE [LARGE SCALE GENOMIC DNA]</scope>
    <source>
        <strain evidence="7">CCTCC AB 2017081</strain>
    </source>
</reference>
<keyword evidence="2" id="KW-0378">Hydrolase</keyword>
<dbReference type="PANTHER" id="PTHR42988:SF2">
    <property type="entry name" value="CYCLIC NUCLEOTIDE PHOSPHODIESTERASE CBUA0032-RELATED"/>
    <property type="match status" value="1"/>
</dbReference>
<evidence type="ECO:0000313" key="7">
    <source>
        <dbReference type="Proteomes" id="UP001595803"/>
    </source>
</evidence>
<comment type="caution">
    <text evidence="6">The sequence shown here is derived from an EMBL/GenBank/DDBJ whole genome shotgun (WGS) entry which is preliminary data.</text>
</comment>
<dbReference type="Proteomes" id="UP001595803">
    <property type="component" value="Unassembled WGS sequence"/>
</dbReference>
<gene>
    <name evidence="6" type="ORF">ACFOSB_07945</name>
</gene>
<dbReference type="InterPro" id="IPR050884">
    <property type="entry name" value="CNP_phosphodiesterase-III"/>
</dbReference>
<protein>
    <submittedName>
        <fullName evidence="6">Phosphodiesterase</fullName>
    </submittedName>
</protein>
<evidence type="ECO:0000256" key="4">
    <source>
        <dbReference type="ARBA" id="ARBA00025742"/>
    </source>
</evidence>
<accession>A0ABV7Z9G2</accession>
<dbReference type="InterPro" id="IPR042283">
    <property type="entry name" value="GpdQ_catalytic"/>
</dbReference>
<dbReference type="Gene3D" id="3.60.21.40">
    <property type="entry name" value="GpdQ, catalytic alpha/beta sandwich domain"/>
    <property type="match status" value="1"/>
</dbReference>
<evidence type="ECO:0000259" key="5">
    <source>
        <dbReference type="Pfam" id="PF00149"/>
    </source>
</evidence>
<evidence type="ECO:0000256" key="2">
    <source>
        <dbReference type="ARBA" id="ARBA00022801"/>
    </source>
</evidence>
<proteinExistence type="inferred from homology"/>
<organism evidence="6 7">
    <name type="scientific">Deinococcus rufus</name>
    <dbReference type="NCBI Taxonomy" id="2136097"/>
    <lineage>
        <taxon>Bacteria</taxon>
        <taxon>Thermotogati</taxon>
        <taxon>Deinococcota</taxon>
        <taxon>Deinococci</taxon>
        <taxon>Deinococcales</taxon>
        <taxon>Deinococcaceae</taxon>
        <taxon>Deinococcus</taxon>
    </lineage>
</organism>
<dbReference type="Gene3D" id="3.30.750.180">
    <property type="entry name" value="GpdQ, beta-strand dimerisation domain"/>
    <property type="match status" value="1"/>
</dbReference>
<dbReference type="CDD" id="cd07402">
    <property type="entry name" value="MPP_GpdQ"/>
    <property type="match status" value="1"/>
</dbReference>
<dbReference type="InterPro" id="IPR026575">
    <property type="entry name" value="GpdQ/CpdA-like"/>
</dbReference>
<evidence type="ECO:0000256" key="3">
    <source>
        <dbReference type="ARBA" id="ARBA00023004"/>
    </source>
</evidence>
<feature type="domain" description="Calcineurin-like phosphoesterase" evidence="5">
    <location>
        <begin position="1"/>
        <end position="190"/>
    </location>
</feature>
<evidence type="ECO:0000256" key="1">
    <source>
        <dbReference type="ARBA" id="ARBA00022723"/>
    </source>
</evidence>
<sequence>MLVVQLSDPHIDALRPDKAAAFGRAVEHVRTLPMRPDAVLITGDCTDHGRQDEYDVLQSLLAPLDMPVYVVPGNHDDRAAMLERFGHLGTQRLDGFLHYVVDDLPVRLIGLDTQVPGQGGGELCDRRLAWLDARLDEARARPTLLFMHHPPLVSGLDVMDAIGLEGSARLCDLVLQHPHVARVVAGHVHMAVTTTFGNSTLMTCPGTDATFQPDLSHPAQLILQYQPPLALLHTWSEPTGLLSFTHFLDDAPWITLHDGQRWAPTEPTAHPAH</sequence>
<keyword evidence="3" id="KW-0408">Iron</keyword>
<comment type="similarity">
    <text evidence="4">Belongs to the cyclic nucleotide phosphodiesterase class-III family.</text>
</comment>
<name>A0ABV7Z9G2_9DEIO</name>
<dbReference type="Pfam" id="PF00149">
    <property type="entry name" value="Metallophos"/>
    <property type="match status" value="1"/>
</dbReference>
<dbReference type="EMBL" id="JBHRZG010000008">
    <property type="protein sequence ID" value="MFC3832786.1"/>
    <property type="molecule type" value="Genomic_DNA"/>
</dbReference>
<keyword evidence="7" id="KW-1185">Reference proteome</keyword>
<dbReference type="InterPro" id="IPR042281">
    <property type="entry name" value="GpdQ_beta-strand"/>
</dbReference>
<dbReference type="InterPro" id="IPR029052">
    <property type="entry name" value="Metallo-depent_PP-like"/>
</dbReference>
<dbReference type="SUPFAM" id="SSF56300">
    <property type="entry name" value="Metallo-dependent phosphatases"/>
    <property type="match status" value="1"/>
</dbReference>
<dbReference type="PANTHER" id="PTHR42988">
    <property type="entry name" value="PHOSPHOHYDROLASE"/>
    <property type="match status" value="1"/>
</dbReference>
<dbReference type="InterPro" id="IPR004843">
    <property type="entry name" value="Calcineurin-like_PHP"/>
</dbReference>
<dbReference type="RefSeq" id="WP_322473971.1">
    <property type="nucleotide sequence ID" value="NZ_JBHRZG010000008.1"/>
</dbReference>
<keyword evidence="1" id="KW-0479">Metal-binding</keyword>